<dbReference type="InterPro" id="IPR008991">
    <property type="entry name" value="Translation_prot_SH3-like_sf"/>
</dbReference>
<comment type="similarity">
    <text evidence="1 6">Belongs to the universal ribosomal protein uL2 family.</text>
</comment>
<proteinExistence type="inferred from homology"/>
<evidence type="ECO:0000256" key="2">
    <source>
        <dbReference type="ARBA" id="ARBA00022730"/>
    </source>
</evidence>
<evidence type="ECO:0000259" key="8">
    <source>
        <dbReference type="SMART" id="SM01382"/>
    </source>
</evidence>
<dbReference type="Pfam" id="PF00181">
    <property type="entry name" value="Ribosomal_L2_N"/>
    <property type="match status" value="1"/>
</dbReference>
<keyword evidence="3 6" id="KW-0694">RNA-binding</keyword>
<dbReference type="InterPro" id="IPR012340">
    <property type="entry name" value="NA-bd_OB-fold"/>
</dbReference>
<evidence type="ECO:0000256" key="1">
    <source>
        <dbReference type="ARBA" id="ARBA00005636"/>
    </source>
</evidence>
<evidence type="ECO:0000259" key="9">
    <source>
        <dbReference type="SMART" id="SM01383"/>
    </source>
</evidence>
<dbReference type="PANTHER" id="PTHR13691">
    <property type="entry name" value="RIBOSOMAL PROTEIN L2"/>
    <property type="match status" value="1"/>
</dbReference>
<keyword evidence="4 6" id="KW-0689">Ribosomal protein</keyword>
<dbReference type="Pfam" id="PF03947">
    <property type="entry name" value="Ribosomal_L2_C"/>
    <property type="match status" value="1"/>
</dbReference>
<dbReference type="NCBIfam" id="NF007180">
    <property type="entry name" value="PRK09612.1"/>
    <property type="match status" value="1"/>
</dbReference>
<dbReference type="PIRSF" id="PIRSF002158">
    <property type="entry name" value="Ribosomal_L2"/>
    <property type="match status" value="1"/>
</dbReference>
<dbReference type="PANTHER" id="PTHR13691:SF16">
    <property type="entry name" value="LARGE RIBOSOMAL SUBUNIT PROTEIN UL2"/>
    <property type="match status" value="1"/>
</dbReference>
<dbReference type="InterPro" id="IPR014722">
    <property type="entry name" value="Rib_uL2_dom2"/>
</dbReference>
<keyword evidence="2 6" id="KW-0699">rRNA-binding</keyword>
<gene>
    <name evidence="6" type="primary">rpl2</name>
    <name evidence="10" type="ORF">D9Q81_01780</name>
</gene>
<evidence type="ECO:0000256" key="7">
    <source>
        <dbReference type="SAM" id="MobiDB-lite"/>
    </source>
</evidence>
<evidence type="ECO:0000313" key="11">
    <source>
        <dbReference type="Proteomes" id="UP000278149"/>
    </source>
</evidence>
<feature type="compositionally biased region" description="Basic residues" evidence="7">
    <location>
        <begin position="230"/>
        <end position="245"/>
    </location>
</feature>
<dbReference type="GO" id="GO:0003735">
    <property type="term" value="F:structural constituent of ribosome"/>
    <property type="evidence" value="ECO:0007669"/>
    <property type="project" value="InterPro"/>
</dbReference>
<dbReference type="RefSeq" id="WP_125740816.1">
    <property type="nucleotide sequence ID" value="NZ_RCOR01000014.1"/>
</dbReference>
<dbReference type="InterPro" id="IPR022666">
    <property type="entry name" value="Ribosomal_uL2_RNA-bd_dom"/>
</dbReference>
<dbReference type="InterPro" id="IPR022669">
    <property type="entry name" value="Ribosomal_uL2_C"/>
</dbReference>
<dbReference type="GO" id="GO:0002181">
    <property type="term" value="P:cytoplasmic translation"/>
    <property type="evidence" value="ECO:0007669"/>
    <property type="project" value="TreeGrafter"/>
</dbReference>
<reference evidence="10 11" key="1">
    <citation type="submission" date="2018-10" db="EMBL/GenBank/DDBJ databases">
        <title>Co-occurring genomic capacity for anaerobic methane metabolism and dissimilatory sulfite reduction discovered in the Korarchaeota.</title>
        <authorList>
            <person name="Mckay L.J."/>
            <person name="Dlakic M."/>
            <person name="Fields M.W."/>
            <person name="Delmont T.O."/>
            <person name="Eren A.M."/>
            <person name="Jay Z.J."/>
            <person name="Klingelsmith K.B."/>
            <person name="Rusch D.B."/>
            <person name="Inskeep W.P."/>
        </authorList>
    </citation>
    <scope>NUCLEOTIDE SEQUENCE [LARGE SCALE GENOMIC DNA]</scope>
    <source>
        <strain evidence="10 11">WS</strain>
    </source>
</reference>
<dbReference type="FunFam" id="4.10.950.10:FF:000002">
    <property type="entry name" value="60S ribosomal protein L2"/>
    <property type="match status" value="1"/>
</dbReference>
<dbReference type="SMART" id="SM01383">
    <property type="entry name" value="Ribosomal_L2"/>
    <property type="match status" value="1"/>
</dbReference>
<dbReference type="Gene3D" id="2.40.50.140">
    <property type="entry name" value="Nucleic acid-binding proteins"/>
    <property type="match status" value="1"/>
</dbReference>
<feature type="domain" description="Large ribosomal subunit protein uL2 RNA-binding" evidence="9">
    <location>
        <begin position="11"/>
        <end position="83"/>
    </location>
</feature>
<dbReference type="GO" id="GO:0019843">
    <property type="term" value="F:rRNA binding"/>
    <property type="evidence" value="ECO:0007669"/>
    <property type="project" value="UniProtKB-UniRule"/>
</dbReference>
<evidence type="ECO:0000313" key="10">
    <source>
        <dbReference type="EMBL" id="RSN70065.1"/>
    </source>
</evidence>
<comment type="caution">
    <text evidence="10">The sequence shown here is derived from an EMBL/GenBank/DDBJ whole genome shotgun (WGS) entry which is preliminary data.</text>
</comment>
<dbReference type="Gene3D" id="4.10.950.10">
    <property type="entry name" value="Ribosomal protein L2, domain 3"/>
    <property type="match status" value="1"/>
</dbReference>
<dbReference type="FunFam" id="2.30.30.30:FF:000006">
    <property type="entry name" value="60S ribosomal protein L8"/>
    <property type="match status" value="1"/>
</dbReference>
<dbReference type="SUPFAM" id="SSF50104">
    <property type="entry name" value="Translation proteins SH3-like domain"/>
    <property type="match status" value="1"/>
</dbReference>
<evidence type="ECO:0000256" key="5">
    <source>
        <dbReference type="ARBA" id="ARBA00023274"/>
    </source>
</evidence>
<dbReference type="Gene3D" id="2.30.30.30">
    <property type="match status" value="1"/>
</dbReference>
<dbReference type="SMART" id="SM01382">
    <property type="entry name" value="Ribosomal_L2_C"/>
    <property type="match status" value="1"/>
</dbReference>
<dbReference type="Proteomes" id="UP000278149">
    <property type="component" value="Unassembled WGS sequence"/>
</dbReference>
<comment type="function">
    <text evidence="6">One of the primary rRNA binding proteins. Required for association of the 30S and 50S subunits to form the 70S ribosome, for tRNA binding and peptide bond formation. It has been suggested to have peptidyltransferase activity; this is somewhat controversial. Makes several contacts with the 16S rRNA in the 70S ribosome.</text>
</comment>
<feature type="region of interest" description="Disordered" evidence="7">
    <location>
        <begin position="197"/>
        <end position="245"/>
    </location>
</feature>
<dbReference type="InterPro" id="IPR023672">
    <property type="entry name" value="Ribosomal_uL2_arc_euk"/>
</dbReference>
<dbReference type="InterPro" id="IPR002171">
    <property type="entry name" value="Ribosomal_uL2"/>
</dbReference>
<comment type="subunit">
    <text evidence="6">Part of the 50S ribosomal subunit. Forms a bridge to the 30S subunit in the 70S ribosome.</text>
</comment>
<organism evidence="10 11">
    <name type="scientific">Candidatus Korarchaeum cryptofilum</name>
    <dbReference type="NCBI Taxonomy" id="498846"/>
    <lineage>
        <taxon>Archaea</taxon>
        <taxon>Thermoproteota</taxon>
        <taxon>Candidatus Korarchaeia</taxon>
        <taxon>Candidatus Korarchaeales</taxon>
        <taxon>Candidatus Korarchaeaceae</taxon>
        <taxon>Candidatus Korarchaeum</taxon>
    </lineage>
</organism>
<dbReference type="SUPFAM" id="SSF50249">
    <property type="entry name" value="Nucleic acid-binding proteins"/>
    <property type="match status" value="1"/>
</dbReference>
<accession>A0A3R9PDD7</accession>
<evidence type="ECO:0000256" key="6">
    <source>
        <dbReference type="HAMAP-Rule" id="MF_01320"/>
    </source>
</evidence>
<feature type="domain" description="Large ribosomal subunit protein uL2 C-terminal" evidence="8">
    <location>
        <begin position="89"/>
        <end position="222"/>
    </location>
</feature>
<evidence type="ECO:0000256" key="3">
    <source>
        <dbReference type="ARBA" id="ARBA00022884"/>
    </source>
</evidence>
<dbReference type="InterPro" id="IPR014726">
    <property type="entry name" value="Ribosomal_uL2_dom3"/>
</dbReference>
<name>A0A3R9PDD7_9CREN</name>
<sequence length="245" mass="27031">MGKRILVQRRGRGGIQFRSKDHLKIAPARYPQDGMDNLMRGVIKEILHEPGRHTPISLVELENGQEFYYIPPEGVYEGQEIQIGKGAEVKTGNVLPLSEIPDGSLVCNVEMRPGDGGKIARRSGTYAIVFSHEGDKVILRLPSRKEKLVDARCRATIGVVAGSGRIEKPFMKAGIKYYHERTHPKRWPVVRGVAMNPVSHPHGGGSHKRPGKPTTVARTAPPGQKVGHIAARKTGRAKRRVATKR</sequence>
<dbReference type="GO" id="GO:0022625">
    <property type="term" value="C:cytosolic large ribosomal subunit"/>
    <property type="evidence" value="ECO:0007669"/>
    <property type="project" value="TreeGrafter"/>
</dbReference>
<keyword evidence="5 6" id="KW-0687">Ribonucleoprotein</keyword>
<dbReference type="EMBL" id="RCOR01000014">
    <property type="protein sequence ID" value="RSN70065.1"/>
    <property type="molecule type" value="Genomic_DNA"/>
</dbReference>
<protein>
    <recommendedName>
        <fullName evidence="6">Large ribosomal subunit protein uL2</fullName>
    </recommendedName>
</protein>
<evidence type="ECO:0000256" key="4">
    <source>
        <dbReference type="ARBA" id="ARBA00022980"/>
    </source>
</evidence>
<dbReference type="AlphaFoldDB" id="A0A3R9PDD7"/>
<dbReference type="HAMAP" id="MF_01320_A">
    <property type="entry name" value="Ribosomal_uL2_A"/>
    <property type="match status" value="1"/>
</dbReference>